<dbReference type="InterPro" id="IPR049630">
    <property type="entry name" value="DYDC-like_DD"/>
</dbReference>
<keyword evidence="2" id="KW-0175">Coiled coil</keyword>
<dbReference type="EMBL" id="JAFBMS010000016">
    <property type="protein sequence ID" value="KAG9346172.1"/>
    <property type="molecule type" value="Genomic_DNA"/>
</dbReference>
<feature type="region of interest" description="Disordered" evidence="3">
    <location>
        <begin position="1"/>
        <end position="22"/>
    </location>
</feature>
<name>A0A8T2P982_9TELE</name>
<evidence type="ECO:0008006" key="6">
    <source>
        <dbReference type="Google" id="ProtNLM"/>
    </source>
</evidence>
<dbReference type="InterPro" id="IPR007858">
    <property type="entry name" value="Dpy-30_motif"/>
</dbReference>
<evidence type="ECO:0000313" key="4">
    <source>
        <dbReference type="EMBL" id="KAG9346172.1"/>
    </source>
</evidence>
<dbReference type="InterPro" id="IPR037856">
    <property type="entry name" value="Sdc1/DPY30"/>
</dbReference>
<dbReference type="OrthoDB" id="432281at2759"/>
<dbReference type="AlphaFoldDB" id="A0A8T2P982"/>
<sequence>MTSAWSRAGGRAPGCEQAHMGQWRGTRQLQDGMSSRSGSQHIPILDRQQWFSTSDGLAEIAEQRPMDPIDFLAQWIYKYKENLDYEEKRNAQRKHLEEERQMAGEEAEYLRRLKEEEVHIRAMEEQLKVRMWGWWRSITVRVLGI</sequence>
<gene>
    <name evidence="4" type="ORF">JZ751_007995</name>
</gene>
<dbReference type="PANTHER" id="PTHR23356">
    <property type="entry name" value="DPY30-RELATED"/>
    <property type="match status" value="1"/>
</dbReference>
<comment type="caution">
    <text evidence="4">The sequence shown here is derived from an EMBL/GenBank/DDBJ whole genome shotgun (WGS) entry which is preliminary data.</text>
</comment>
<dbReference type="PANTHER" id="PTHR23356:SF16">
    <property type="entry name" value="DPY30 DOMAIN CONTAINING 2"/>
    <property type="match status" value="1"/>
</dbReference>
<accession>A0A8T2P982</accession>
<proteinExistence type="inferred from homology"/>
<dbReference type="CDD" id="cd22966">
    <property type="entry name" value="DD_DYDC-like"/>
    <property type="match status" value="1"/>
</dbReference>
<protein>
    <recommendedName>
        <fullName evidence="6">DPY30 domain-containing protein 1</fullName>
    </recommendedName>
</protein>
<evidence type="ECO:0000313" key="5">
    <source>
        <dbReference type="Proteomes" id="UP000824540"/>
    </source>
</evidence>
<comment type="similarity">
    <text evidence="1">Belongs to the dpy-30 family.</text>
</comment>
<keyword evidence="5" id="KW-1185">Reference proteome</keyword>
<dbReference type="Pfam" id="PF05186">
    <property type="entry name" value="Dpy-30"/>
    <property type="match status" value="1"/>
</dbReference>
<dbReference type="GO" id="GO:0048188">
    <property type="term" value="C:Set1C/COMPASS complex"/>
    <property type="evidence" value="ECO:0007669"/>
    <property type="project" value="InterPro"/>
</dbReference>
<dbReference type="Gene3D" id="1.20.890.10">
    <property type="entry name" value="cAMP-dependent protein kinase regulatory subunit, dimerization-anchoring domain"/>
    <property type="match status" value="1"/>
</dbReference>
<evidence type="ECO:0000256" key="3">
    <source>
        <dbReference type="SAM" id="MobiDB-lite"/>
    </source>
</evidence>
<evidence type="ECO:0000256" key="1">
    <source>
        <dbReference type="ARBA" id="ARBA00010849"/>
    </source>
</evidence>
<reference evidence="4" key="1">
    <citation type="thesis" date="2021" institute="BYU ScholarsArchive" country="Provo, UT, USA">
        <title>Applications of and Algorithms for Genome Assembly and Genomic Analyses with an Emphasis on Marine Teleosts.</title>
        <authorList>
            <person name="Pickett B.D."/>
        </authorList>
    </citation>
    <scope>NUCLEOTIDE SEQUENCE</scope>
    <source>
        <strain evidence="4">HI-2016</strain>
    </source>
</reference>
<feature type="coiled-coil region" evidence="2">
    <location>
        <begin position="88"/>
        <end position="126"/>
    </location>
</feature>
<evidence type="ECO:0000256" key="2">
    <source>
        <dbReference type="SAM" id="Coils"/>
    </source>
</evidence>
<dbReference type="Proteomes" id="UP000824540">
    <property type="component" value="Unassembled WGS sequence"/>
</dbReference>
<organism evidence="4 5">
    <name type="scientific">Albula glossodonta</name>
    <name type="common">roundjaw bonefish</name>
    <dbReference type="NCBI Taxonomy" id="121402"/>
    <lineage>
        <taxon>Eukaryota</taxon>
        <taxon>Metazoa</taxon>
        <taxon>Chordata</taxon>
        <taxon>Craniata</taxon>
        <taxon>Vertebrata</taxon>
        <taxon>Euteleostomi</taxon>
        <taxon>Actinopterygii</taxon>
        <taxon>Neopterygii</taxon>
        <taxon>Teleostei</taxon>
        <taxon>Albuliformes</taxon>
        <taxon>Albulidae</taxon>
        <taxon>Albula</taxon>
    </lineage>
</organism>